<dbReference type="Proteomes" id="UP000293671">
    <property type="component" value="Unassembled WGS sequence"/>
</dbReference>
<name>A0A4Q7VV35_9BURK</name>
<dbReference type="InterPro" id="IPR036514">
    <property type="entry name" value="SGNH_hydro_sf"/>
</dbReference>
<dbReference type="Gene3D" id="3.40.50.1110">
    <property type="entry name" value="SGNH hydrolase"/>
    <property type="match status" value="1"/>
</dbReference>
<dbReference type="SUPFAM" id="SSF52266">
    <property type="entry name" value="SGNH hydrolase"/>
    <property type="match status" value="1"/>
</dbReference>
<evidence type="ECO:0000313" key="3">
    <source>
        <dbReference type="Proteomes" id="UP000293671"/>
    </source>
</evidence>
<protein>
    <submittedName>
        <fullName evidence="2">Lysophospholipase L1-like esterase</fullName>
    </submittedName>
</protein>
<keyword evidence="3" id="KW-1185">Reference proteome</keyword>
<dbReference type="RefSeq" id="WP_130430971.1">
    <property type="nucleotide sequence ID" value="NZ_SHKP01000005.1"/>
</dbReference>
<dbReference type="InterPro" id="IPR013830">
    <property type="entry name" value="SGNH_hydro"/>
</dbReference>
<dbReference type="AlphaFoldDB" id="A0A4Q7VV35"/>
<dbReference type="EMBL" id="SHKP01000005">
    <property type="protein sequence ID" value="RZU00514.1"/>
    <property type="molecule type" value="Genomic_DNA"/>
</dbReference>
<evidence type="ECO:0000313" key="2">
    <source>
        <dbReference type="EMBL" id="RZU00514.1"/>
    </source>
</evidence>
<dbReference type="CDD" id="cd01836">
    <property type="entry name" value="FeeA_FeeB_like"/>
    <property type="match status" value="1"/>
</dbReference>
<gene>
    <name evidence="2" type="ORF">EV670_1214</name>
</gene>
<comment type="caution">
    <text evidence="2">The sequence shown here is derived from an EMBL/GenBank/DDBJ whole genome shotgun (WGS) entry which is preliminary data.</text>
</comment>
<feature type="domain" description="SGNH hydrolase-type esterase" evidence="1">
    <location>
        <begin position="49"/>
        <end position="225"/>
    </location>
</feature>
<evidence type="ECO:0000259" key="1">
    <source>
        <dbReference type="Pfam" id="PF13472"/>
    </source>
</evidence>
<dbReference type="GO" id="GO:0016788">
    <property type="term" value="F:hydrolase activity, acting on ester bonds"/>
    <property type="evidence" value="ECO:0007669"/>
    <property type="project" value="UniProtKB-ARBA"/>
</dbReference>
<accession>A0A4Q7VV35</accession>
<organism evidence="2 3">
    <name type="scientific">Rivibacter subsaxonicus</name>
    <dbReference type="NCBI Taxonomy" id="457575"/>
    <lineage>
        <taxon>Bacteria</taxon>
        <taxon>Pseudomonadati</taxon>
        <taxon>Pseudomonadota</taxon>
        <taxon>Betaproteobacteria</taxon>
        <taxon>Burkholderiales</taxon>
        <taxon>Rivibacter</taxon>
    </lineage>
</organism>
<dbReference type="OrthoDB" id="9804395at2"/>
<proteinExistence type="predicted"/>
<dbReference type="Pfam" id="PF13472">
    <property type="entry name" value="Lipase_GDSL_2"/>
    <property type="match status" value="1"/>
</dbReference>
<sequence length="247" mass="26529">MTMLAKIALGPVLLAQARAARKRAVPLPEAAGPRDGELGGQGQPISLLFVGDSSAAGVGVTHLDAAFVGHLTRNLHQLTGRHLRWRVAARSGISTDHALSLLDTLDAEAPGTRAALAIVLLGVNDVIEQIPPHRALLGRQALLERLRARHGVRHVVFTPLPPMHEFPLLPNPLRAVVGRDARRLDAAVARWAADRHDASHPLIDMHLGPEVMAADGFHPGEPVYRVCGQAVAEHIAQRVLPMLDDKN</sequence>
<reference evidence="2 3" key="1">
    <citation type="submission" date="2019-02" db="EMBL/GenBank/DDBJ databases">
        <title>Genomic Encyclopedia of Type Strains, Phase IV (KMG-IV): sequencing the most valuable type-strain genomes for metagenomic binning, comparative biology and taxonomic classification.</title>
        <authorList>
            <person name="Goeker M."/>
        </authorList>
    </citation>
    <scope>NUCLEOTIDE SEQUENCE [LARGE SCALE GENOMIC DNA]</scope>
    <source>
        <strain evidence="2 3">DSM 19570</strain>
    </source>
</reference>